<dbReference type="SMART" id="SM00028">
    <property type="entry name" value="TPR"/>
    <property type="match status" value="5"/>
</dbReference>
<reference evidence="3" key="1">
    <citation type="submission" date="2018-05" db="EMBL/GenBank/DDBJ databases">
        <authorList>
            <person name="Lanie J.A."/>
            <person name="Ng W.-L."/>
            <person name="Kazmierczak K.M."/>
            <person name="Andrzejewski T.M."/>
            <person name="Davidsen T.M."/>
            <person name="Wayne K.J."/>
            <person name="Tettelin H."/>
            <person name="Glass J.I."/>
            <person name="Rusch D."/>
            <person name="Podicherti R."/>
            <person name="Tsui H.-C.T."/>
            <person name="Winkler M.E."/>
        </authorList>
    </citation>
    <scope>NUCLEOTIDE SEQUENCE</scope>
</reference>
<accession>A0A381SV69</accession>
<evidence type="ECO:0000313" key="3">
    <source>
        <dbReference type="EMBL" id="SVA07294.1"/>
    </source>
</evidence>
<keyword evidence="1" id="KW-0677">Repeat</keyword>
<dbReference type="PANTHER" id="PTHR44858:SF1">
    <property type="entry name" value="UDP-N-ACETYLGLUCOSAMINE--PEPTIDE N-ACETYLGLUCOSAMINYLTRANSFERASE SPINDLY-RELATED"/>
    <property type="match status" value="1"/>
</dbReference>
<dbReference type="InterPro" id="IPR019734">
    <property type="entry name" value="TPR_rpt"/>
</dbReference>
<dbReference type="Gene3D" id="1.25.40.10">
    <property type="entry name" value="Tetratricopeptide repeat domain"/>
    <property type="match status" value="3"/>
</dbReference>
<evidence type="ECO:0000256" key="2">
    <source>
        <dbReference type="ARBA" id="ARBA00022803"/>
    </source>
</evidence>
<dbReference type="AlphaFoldDB" id="A0A381SV69"/>
<sequence>MARGLIPRAIFFISLLVLFISCLETHTSEVNNKPTWIEKGLVHESNSEFKLAVASFSKAISESPEDPLAWKLRGTSYYRLNEFLQAVSDLDKAISLDPTAPDSYLYRGNAYGEMDMFAKAIEDFDKARKLRDGGYFDNLNQSYISIMNRNFLVGLARATAAIEERPRDPIPHTYRGICLYELGKFPEALSAFEKAISIDSDNAELLFNRGLVHLATRNFDMAISDFSEALAIDPAFKGSHEHRAYAYEQLELEEKAVSDREGLHSNE</sequence>
<dbReference type="PANTHER" id="PTHR44858">
    <property type="entry name" value="TETRATRICOPEPTIDE REPEAT PROTEIN 6"/>
    <property type="match status" value="1"/>
</dbReference>
<dbReference type="InterPro" id="IPR011990">
    <property type="entry name" value="TPR-like_helical_dom_sf"/>
</dbReference>
<keyword evidence="2" id="KW-0802">TPR repeat</keyword>
<protein>
    <submittedName>
        <fullName evidence="3">Uncharacterized protein</fullName>
    </submittedName>
</protein>
<dbReference type="PROSITE" id="PS50005">
    <property type="entry name" value="TPR"/>
    <property type="match status" value="5"/>
</dbReference>
<dbReference type="EMBL" id="UINC01003548">
    <property type="protein sequence ID" value="SVA07294.1"/>
    <property type="molecule type" value="Genomic_DNA"/>
</dbReference>
<organism evidence="3">
    <name type="scientific">marine metagenome</name>
    <dbReference type="NCBI Taxonomy" id="408172"/>
    <lineage>
        <taxon>unclassified sequences</taxon>
        <taxon>metagenomes</taxon>
        <taxon>ecological metagenomes</taxon>
    </lineage>
</organism>
<dbReference type="Pfam" id="PF13414">
    <property type="entry name" value="TPR_11"/>
    <property type="match status" value="2"/>
</dbReference>
<proteinExistence type="predicted"/>
<dbReference type="InterPro" id="IPR050498">
    <property type="entry name" value="Ycf3"/>
</dbReference>
<dbReference type="SUPFAM" id="SSF48452">
    <property type="entry name" value="TPR-like"/>
    <property type="match status" value="1"/>
</dbReference>
<evidence type="ECO:0000256" key="1">
    <source>
        <dbReference type="ARBA" id="ARBA00022737"/>
    </source>
</evidence>
<dbReference type="PROSITE" id="PS51257">
    <property type="entry name" value="PROKAR_LIPOPROTEIN"/>
    <property type="match status" value="1"/>
</dbReference>
<dbReference type="PROSITE" id="PS50293">
    <property type="entry name" value="TPR_REGION"/>
    <property type="match status" value="1"/>
</dbReference>
<gene>
    <name evidence="3" type="ORF">METZ01_LOCUS60148</name>
</gene>
<name>A0A381SV69_9ZZZZ</name>